<dbReference type="PANTHER" id="PTHR15633">
    <property type="entry name" value="NUCLEOLAR PROTEIN 11"/>
    <property type="match status" value="1"/>
</dbReference>
<feature type="compositionally biased region" description="Polar residues" evidence="1">
    <location>
        <begin position="776"/>
        <end position="795"/>
    </location>
</feature>
<dbReference type="Pfam" id="PF22542">
    <property type="entry name" value="Utp8_C"/>
    <property type="match status" value="1"/>
</dbReference>
<dbReference type="OrthoDB" id="4349954at2759"/>
<organism evidence="3 4">
    <name type="scientific">Steccherinum ochraceum</name>
    <dbReference type="NCBI Taxonomy" id="92696"/>
    <lineage>
        <taxon>Eukaryota</taxon>
        <taxon>Fungi</taxon>
        <taxon>Dikarya</taxon>
        <taxon>Basidiomycota</taxon>
        <taxon>Agaricomycotina</taxon>
        <taxon>Agaricomycetes</taxon>
        <taxon>Polyporales</taxon>
        <taxon>Steccherinaceae</taxon>
        <taxon>Steccherinum</taxon>
    </lineage>
</organism>
<gene>
    <name evidence="3" type="ORF">EIP91_005360</name>
</gene>
<feature type="domain" description="Utp8 C-terminal" evidence="2">
    <location>
        <begin position="450"/>
        <end position="582"/>
    </location>
</feature>
<name>A0A4R0RI89_9APHY</name>
<dbReference type="EMBL" id="RWJN01000295">
    <property type="protein sequence ID" value="TCD63478.1"/>
    <property type="molecule type" value="Genomic_DNA"/>
</dbReference>
<dbReference type="GO" id="GO:0005730">
    <property type="term" value="C:nucleolus"/>
    <property type="evidence" value="ECO:0007669"/>
    <property type="project" value="TreeGrafter"/>
</dbReference>
<keyword evidence="4" id="KW-1185">Reference proteome</keyword>
<dbReference type="InterPro" id="IPR042859">
    <property type="entry name" value="NOL11"/>
</dbReference>
<dbReference type="GO" id="GO:0003723">
    <property type="term" value="F:RNA binding"/>
    <property type="evidence" value="ECO:0007669"/>
    <property type="project" value="TreeGrafter"/>
</dbReference>
<dbReference type="InterPro" id="IPR053881">
    <property type="entry name" value="Utp8_C"/>
</dbReference>
<dbReference type="Proteomes" id="UP000292702">
    <property type="component" value="Unassembled WGS sequence"/>
</dbReference>
<protein>
    <recommendedName>
        <fullName evidence="2">Utp8 C-terminal domain-containing protein</fullName>
    </recommendedName>
</protein>
<evidence type="ECO:0000259" key="2">
    <source>
        <dbReference type="Pfam" id="PF22542"/>
    </source>
</evidence>
<reference evidence="3 4" key="1">
    <citation type="submission" date="2018-11" db="EMBL/GenBank/DDBJ databases">
        <title>Genome assembly of Steccherinum ochraceum LE-BIN_3174, the white-rot fungus of the Steccherinaceae family (The Residual Polyporoid clade, Polyporales, Basidiomycota).</title>
        <authorList>
            <person name="Fedorova T.V."/>
            <person name="Glazunova O.A."/>
            <person name="Landesman E.O."/>
            <person name="Moiseenko K.V."/>
            <person name="Psurtseva N.V."/>
            <person name="Savinova O.S."/>
            <person name="Shakhova N.V."/>
            <person name="Tyazhelova T.V."/>
            <person name="Vasina D.V."/>
        </authorList>
    </citation>
    <scope>NUCLEOTIDE SEQUENCE [LARGE SCALE GENOMIC DNA]</scope>
    <source>
        <strain evidence="3 4">LE-BIN_3174</strain>
    </source>
</reference>
<dbReference type="AlphaFoldDB" id="A0A4R0RI89"/>
<evidence type="ECO:0000256" key="1">
    <source>
        <dbReference type="SAM" id="MobiDB-lite"/>
    </source>
</evidence>
<dbReference type="PANTHER" id="PTHR15633:SF2">
    <property type="entry name" value="NUCLEOLAR PROTEIN 11"/>
    <property type="match status" value="1"/>
</dbReference>
<accession>A0A4R0RI89</accession>
<dbReference type="STRING" id="92696.A0A4R0RI89"/>
<evidence type="ECO:0000313" key="3">
    <source>
        <dbReference type="EMBL" id="TCD63478.1"/>
    </source>
</evidence>
<sequence length="1091" mass="118625">MATIGDPFVLSSYSQSKRNAKAGPSGLSNVFASNQYASSSSSDGYATVAAQGDGVHVLDLSTLHPAISYTLGPQVHFSCPPATRTTTANESKICTTYAVIESASEVPEDARGKTVWRWRDDPAGNATPAEAQKRRISAVVPHKVSRVYAPDELASHVLLVGPGSEVTLAGEDLVVKNTSKPDDEESLLGSTVMSRQACSFVHDEAAPLRSVLVTIGQKGSSVRVRVIGVEGSGDHHVLGSSTASIPAAQSILDVTCSNTGYISILTSNGTWHSYELVFADQTTLTMSSLSNSITLGSLSFISTASQPTNQPVLSQQEVSVASVGSSHVLLCGFSSGKQSDANEVVILLWDLRYSVILASQTYPAPSSLGRSKKAPAEIQLVVGSPIPSQATVIISPNPQPANAQRSSGDPGARSTVLVVPLTVPPTSQLTNAIGRASASARWFAQTSTLYAESHDRSHAKVLHNLRVQLDQKNVNAAEEAFASWVKEEDAKLPQAPEGAPKNEVRLGHKFVQDVLELVLRPAKSSDAALHSPEIVKYLLRRRAVSSSMIEGGLLPALRLRNDWESIIFALKTVIDISENDLTIFVRDVISTHAASRSSGQSDDSMQVDSTSTSPIPTLPAALALCVTYPMSAPAMRLAIRKHLRDADALVSVLEILLGWVESWCGEEPKFFPQGARNDGRGFFVPVMEDRKRDDLPPLAKVLTFVQILLDSSFLTLLSHSPSHQLIRRIMACLQPELDLNGEIEQLQGPLQPFTSAMPQPQSYSDANVAQKVLSPNDLNKSTPSEDSDSLHTSSPSPAPQYEIFPRDGPCPPIEICELIMGFVVKYHPLAAYVNNRWSQNLSDICRLCLVCRRWVERARYLLYFWVAIDRESQFVKFLSVLNLRPSNGSYTRYLDVRQEEQPDHWLSAVPRELSHRLANLEILQVSRFRPTHVHPTFCKSLILFKHIKAILADGPVAAGGPGFLSHCLRLALVHPNIQHIAICNVNEGPDSLPFGGQRPGQSLTSVTLVLQPSLKLGRAFQVLAPCAAQLTRFTLWFYTPVPTGPPTSEFMPNLRSLQRFLSNAQSLQELKISLYAIEDITISTYADSSTY</sequence>
<feature type="region of interest" description="Disordered" evidence="1">
    <location>
        <begin position="775"/>
        <end position="798"/>
    </location>
</feature>
<dbReference type="GO" id="GO:0030490">
    <property type="term" value="P:maturation of SSU-rRNA"/>
    <property type="evidence" value="ECO:0007669"/>
    <property type="project" value="InterPro"/>
</dbReference>
<evidence type="ECO:0000313" key="4">
    <source>
        <dbReference type="Proteomes" id="UP000292702"/>
    </source>
</evidence>
<comment type="caution">
    <text evidence="3">The sequence shown here is derived from an EMBL/GenBank/DDBJ whole genome shotgun (WGS) entry which is preliminary data.</text>
</comment>
<proteinExistence type="predicted"/>